<feature type="region of interest" description="Disordered" evidence="1">
    <location>
        <begin position="92"/>
        <end position="155"/>
    </location>
</feature>
<feature type="compositionally biased region" description="Basic and acidic residues" evidence="1">
    <location>
        <begin position="1"/>
        <end position="10"/>
    </location>
</feature>
<evidence type="ECO:0000256" key="1">
    <source>
        <dbReference type="SAM" id="MobiDB-lite"/>
    </source>
</evidence>
<feature type="region of interest" description="Disordered" evidence="1">
    <location>
        <begin position="216"/>
        <end position="243"/>
    </location>
</feature>
<reference evidence="3" key="1">
    <citation type="journal article" date="2015" name="Nat. Plants">
        <title>Genome expansion of Arabis alpina linked with retrotransposition and reduced symmetric DNA methylation.</title>
        <authorList>
            <person name="Willing E.M."/>
            <person name="Rawat V."/>
            <person name="Mandakova T."/>
            <person name="Maumus F."/>
            <person name="James G.V."/>
            <person name="Nordstroem K.J."/>
            <person name="Becker C."/>
            <person name="Warthmann N."/>
            <person name="Chica C."/>
            <person name="Szarzynska B."/>
            <person name="Zytnicki M."/>
            <person name="Albani M.C."/>
            <person name="Kiefer C."/>
            <person name="Bergonzi S."/>
            <person name="Castaings L."/>
            <person name="Mateos J.L."/>
            <person name="Berns M.C."/>
            <person name="Bujdoso N."/>
            <person name="Piofczyk T."/>
            <person name="de Lorenzo L."/>
            <person name="Barrero-Sicilia C."/>
            <person name="Mateos I."/>
            <person name="Piednoel M."/>
            <person name="Hagmann J."/>
            <person name="Chen-Min-Tao R."/>
            <person name="Iglesias-Fernandez R."/>
            <person name="Schuster S.C."/>
            <person name="Alonso-Blanco C."/>
            <person name="Roudier F."/>
            <person name="Carbonero P."/>
            <person name="Paz-Ares J."/>
            <person name="Davis S.J."/>
            <person name="Pecinka A."/>
            <person name="Quesneville H."/>
            <person name="Colot V."/>
            <person name="Lysak M.A."/>
            <person name="Weigel D."/>
            <person name="Coupland G."/>
            <person name="Schneeberger K."/>
        </authorList>
    </citation>
    <scope>NUCLEOTIDE SEQUENCE [LARGE SCALE GENOMIC DNA]</scope>
    <source>
        <strain evidence="3">cv. Pajares</strain>
    </source>
</reference>
<name>A0A087GIL9_ARAAL</name>
<feature type="region of interest" description="Disordered" evidence="1">
    <location>
        <begin position="1"/>
        <end position="33"/>
    </location>
</feature>
<dbReference type="Gramene" id="KFK29721">
    <property type="protein sequence ID" value="KFK29721"/>
    <property type="gene ID" value="AALP_AA7G170000"/>
</dbReference>
<dbReference type="AlphaFoldDB" id="A0A087GIL9"/>
<feature type="compositionally biased region" description="Low complexity" evidence="1">
    <location>
        <begin position="216"/>
        <end position="225"/>
    </location>
</feature>
<evidence type="ECO:0000313" key="3">
    <source>
        <dbReference type="Proteomes" id="UP000029120"/>
    </source>
</evidence>
<feature type="compositionally biased region" description="Polar residues" evidence="1">
    <location>
        <begin position="92"/>
        <end position="104"/>
    </location>
</feature>
<evidence type="ECO:0000313" key="2">
    <source>
        <dbReference type="EMBL" id="KFK29721.1"/>
    </source>
</evidence>
<keyword evidence="3" id="KW-1185">Reference proteome</keyword>
<feature type="compositionally biased region" description="Basic and acidic residues" evidence="1">
    <location>
        <begin position="226"/>
        <end position="236"/>
    </location>
</feature>
<protein>
    <recommendedName>
        <fullName evidence="4">Retrotransposon gag domain-containing protein</fullName>
    </recommendedName>
</protein>
<evidence type="ECO:0008006" key="4">
    <source>
        <dbReference type="Google" id="ProtNLM"/>
    </source>
</evidence>
<proteinExistence type="predicted"/>
<accession>A0A087GIL9</accession>
<sequence length="309" mass="34049">MASETEKENESSSLRDNPEGEEAITNPTANLEPLTEVEGVTSESALVALKEALRCPSAFWQELMVREPTTIQDALHRFADYVRVEDAILARTQKTSRPKQTNESGAPAPKKNNPGFVRHEGGFTGAHNYHMESSGSGRGRGRGRERGRGTWNNTWTRDQSSYEEKLYCEFHKAAGHTTARCRELGRLLATRLAAGDLKGDFNLSDFKLEAAKVPAAEQAQAIEGGENPKRPRRDNNPDNQGSQRVLNMIMGGSQYCADNVLAIEAYQQRAEVSVNLSAPVKQTTDPLLTITFDEQDTEGIDCGSQKSHN</sequence>
<organism evidence="2 3">
    <name type="scientific">Arabis alpina</name>
    <name type="common">Alpine rock-cress</name>
    <dbReference type="NCBI Taxonomy" id="50452"/>
    <lineage>
        <taxon>Eukaryota</taxon>
        <taxon>Viridiplantae</taxon>
        <taxon>Streptophyta</taxon>
        <taxon>Embryophyta</taxon>
        <taxon>Tracheophyta</taxon>
        <taxon>Spermatophyta</taxon>
        <taxon>Magnoliopsida</taxon>
        <taxon>eudicotyledons</taxon>
        <taxon>Gunneridae</taxon>
        <taxon>Pentapetalae</taxon>
        <taxon>rosids</taxon>
        <taxon>malvids</taxon>
        <taxon>Brassicales</taxon>
        <taxon>Brassicaceae</taxon>
        <taxon>Arabideae</taxon>
        <taxon>Arabis</taxon>
    </lineage>
</organism>
<dbReference type="EMBL" id="CM002875">
    <property type="protein sequence ID" value="KFK29721.1"/>
    <property type="molecule type" value="Genomic_DNA"/>
</dbReference>
<gene>
    <name evidence="2" type="ordered locus">AALP_Aa7g170000</name>
</gene>
<dbReference type="Proteomes" id="UP000029120">
    <property type="component" value="Chromosome 7"/>
</dbReference>